<evidence type="ECO:0008006" key="3">
    <source>
        <dbReference type="Google" id="ProtNLM"/>
    </source>
</evidence>
<dbReference type="EMBL" id="AP019697">
    <property type="protein sequence ID" value="BBK24195.1"/>
    <property type="molecule type" value="Genomic_DNA"/>
</dbReference>
<gene>
    <name evidence="1" type="ORF">Dia5BBH33_01300</name>
</gene>
<evidence type="ECO:0000313" key="2">
    <source>
        <dbReference type="Proteomes" id="UP000320585"/>
    </source>
</evidence>
<dbReference type="RefSeq" id="WP_022382938.1">
    <property type="nucleotide sequence ID" value="NZ_AP019697.1"/>
</dbReference>
<organism evidence="1 2">
    <name type="scientific">Dialister hominis</name>
    <dbReference type="NCBI Taxonomy" id="2582419"/>
    <lineage>
        <taxon>Bacteria</taxon>
        <taxon>Bacillati</taxon>
        <taxon>Bacillota</taxon>
        <taxon>Negativicutes</taxon>
        <taxon>Veillonellales</taxon>
        <taxon>Veillonellaceae</taxon>
        <taxon>Dialister</taxon>
    </lineage>
</organism>
<dbReference type="OrthoDB" id="9792542at2"/>
<keyword evidence="2" id="KW-1185">Reference proteome</keyword>
<reference evidence="2" key="1">
    <citation type="submission" date="2019-05" db="EMBL/GenBank/DDBJ databases">
        <title>Complete genome sequencing of Dialister sp. strain 5BBH33.</title>
        <authorList>
            <person name="Sakamoto M."/>
            <person name="Murakami T."/>
            <person name="Mori H."/>
        </authorList>
    </citation>
    <scope>NUCLEOTIDE SEQUENCE [LARGE SCALE GENOMIC DNA]</scope>
    <source>
        <strain evidence="2">5BBH33</strain>
    </source>
</reference>
<dbReference type="Proteomes" id="UP000320585">
    <property type="component" value="Chromosome"/>
</dbReference>
<name>A0A8D4UTB1_9FIRM</name>
<evidence type="ECO:0000313" key="1">
    <source>
        <dbReference type="EMBL" id="BBK24195.1"/>
    </source>
</evidence>
<dbReference type="Gene3D" id="2.30.110.10">
    <property type="entry name" value="Electron Transport, Fmn-binding Protein, Chain A"/>
    <property type="match status" value="1"/>
</dbReference>
<dbReference type="GeneID" id="92715348"/>
<dbReference type="AlphaFoldDB" id="A0A8D4UTB1"/>
<accession>A0A8D4UTB1</accession>
<protein>
    <recommendedName>
        <fullName evidence="3">Pyridoxamine 5'-phosphate oxidase putative domain-containing protein</fullName>
    </recommendedName>
</protein>
<dbReference type="InterPro" id="IPR012349">
    <property type="entry name" value="Split_barrel_FMN-bd"/>
</dbReference>
<dbReference type="KEGG" id="dho:Dia5BBH33_01300"/>
<sequence length="135" mass="15526">MENSAKVREYLRECGVFYIATEDARQPRVRPLNGIYLYEGKLCIFTPKDSPLYKRLKADPQMEICATHPDKSWISVIGRLNEDQRECVHEAVVKSYRDSIQDPEALLQCQMTVFRLDSARVKVTSVDGNVKECVL</sequence>
<dbReference type="SUPFAM" id="SSF50475">
    <property type="entry name" value="FMN-binding split barrel"/>
    <property type="match status" value="1"/>
</dbReference>
<proteinExistence type="predicted"/>